<dbReference type="Pfam" id="PF13855">
    <property type="entry name" value="LRR_8"/>
    <property type="match status" value="1"/>
</dbReference>
<sequence length="166" mass="18378">HAISDVSQTCSILKTLGYRPDHEVVNVSKARLTVIDSNLAKKLEELILTPRLALGVVVEDDKVGDEGFTSDQVHEEVVGILQEASGIELDKVNLSGRQLRFLPEAFGRIHDLLMLDLSNNELQVIPNSIARLEKLEELNLSSNLLEALPDSIGMLQNLSWSIWVLS</sequence>
<dbReference type="Gene3D" id="3.80.10.10">
    <property type="entry name" value="Ribonuclease Inhibitor"/>
    <property type="match status" value="1"/>
</dbReference>
<evidence type="ECO:0000313" key="3">
    <source>
        <dbReference type="Proteomes" id="UP000694861"/>
    </source>
</evidence>
<dbReference type="SMART" id="SM00369">
    <property type="entry name" value="LRR_TYP"/>
    <property type="match status" value="2"/>
</dbReference>
<accession>A0ABM1LHK8</accession>
<dbReference type="GeneID" id="107880236"/>
<dbReference type="PROSITE" id="PS51450">
    <property type="entry name" value="LRR"/>
    <property type="match status" value="2"/>
</dbReference>
<dbReference type="InterPro" id="IPR050216">
    <property type="entry name" value="LRR_domain-containing"/>
</dbReference>
<keyword evidence="1" id="KW-0433">Leucine-rich repeat</keyword>
<dbReference type="InterPro" id="IPR001611">
    <property type="entry name" value="Leu-rich_rpt"/>
</dbReference>
<evidence type="ECO:0000313" key="4">
    <source>
        <dbReference type="RefSeq" id="XP_016646885.1"/>
    </source>
</evidence>
<organism evidence="3 4">
    <name type="scientific">Prunus mume</name>
    <name type="common">Japanese apricot</name>
    <name type="synonym">Armeniaca mume</name>
    <dbReference type="NCBI Taxonomy" id="102107"/>
    <lineage>
        <taxon>Eukaryota</taxon>
        <taxon>Viridiplantae</taxon>
        <taxon>Streptophyta</taxon>
        <taxon>Embryophyta</taxon>
        <taxon>Tracheophyta</taxon>
        <taxon>Spermatophyta</taxon>
        <taxon>Magnoliopsida</taxon>
        <taxon>eudicotyledons</taxon>
        <taxon>Gunneridae</taxon>
        <taxon>Pentapetalae</taxon>
        <taxon>rosids</taxon>
        <taxon>fabids</taxon>
        <taxon>Rosales</taxon>
        <taxon>Rosaceae</taxon>
        <taxon>Amygdaloideae</taxon>
        <taxon>Amygdaleae</taxon>
        <taxon>Prunus</taxon>
    </lineage>
</organism>
<gene>
    <name evidence="4" type="primary">LOC107880236</name>
</gene>
<dbReference type="InterPro" id="IPR032675">
    <property type="entry name" value="LRR_dom_sf"/>
</dbReference>
<protein>
    <submittedName>
        <fullName evidence="4">Plant intracellular Ras-group-related LRR protein 9-like</fullName>
    </submittedName>
</protein>
<dbReference type="InterPro" id="IPR003591">
    <property type="entry name" value="Leu-rich_rpt_typical-subtyp"/>
</dbReference>
<evidence type="ECO:0000256" key="1">
    <source>
        <dbReference type="ARBA" id="ARBA00022614"/>
    </source>
</evidence>
<reference evidence="4" key="2">
    <citation type="submission" date="2025-08" db="UniProtKB">
        <authorList>
            <consortium name="RefSeq"/>
        </authorList>
    </citation>
    <scope>IDENTIFICATION</scope>
</reference>
<name>A0ABM1LHK8_PRUMU</name>
<dbReference type="PRINTS" id="PR00019">
    <property type="entry name" value="LEURICHRPT"/>
</dbReference>
<reference evidence="3" key="1">
    <citation type="journal article" date="2012" name="Nat. Commun.">
        <title>The genome of Prunus mume.</title>
        <authorList>
            <person name="Zhang Q."/>
            <person name="Chen W."/>
            <person name="Sun L."/>
            <person name="Zhao F."/>
            <person name="Huang B."/>
            <person name="Yang W."/>
            <person name="Tao Y."/>
            <person name="Wang J."/>
            <person name="Yuan Z."/>
            <person name="Fan G."/>
            <person name="Xing Z."/>
            <person name="Han C."/>
            <person name="Pan H."/>
            <person name="Zhong X."/>
            <person name="Shi W."/>
            <person name="Liang X."/>
            <person name="Du D."/>
            <person name="Sun F."/>
            <person name="Xu Z."/>
            <person name="Hao R."/>
            <person name="Lv T."/>
            <person name="Lv Y."/>
            <person name="Zheng Z."/>
            <person name="Sun M."/>
            <person name="Luo L."/>
            <person name="Cai M."/>
            <person name="Gao Y."/>
            <person name="Wang J."/>
            <person name="Yin Y."/>
            <person name="Xu X."/>
            <person name="Cheng T."/>
            <person name="Wang J."/>
        </authorList>
    </citation>
    <scope>NUCLEOTIDE SEQUENCE [LARGE SCALE GENOMIC DNA]</scope>
</reference>
<dbReference type="PANTHER" id="PTHR48051">
    <property type="match status" value="1"/>
</dbReference>
<keyword evidence="3" id="KW-1185">Reference proteome</keyword>
<dbReference type="PANTHER" id="PTHR48051:SF1">
    <property type="entry name" value="RAS SUPPRESSOR PROTEIN 1"/>
    <property type="match status" value="1"/>
</dbReference>
<evidence type="ECO:0000256" key="2">
    <source>
        <dbReference type="ARBA" id="ARBA00022737"/>
    </source>
</evidence>
<dbReference type="RefSeq" id="XP_016646885.1">
    <property type="nucleotide sequence ID" value="XM_016791399.1"/>
</dbReference>
<dbReference type="SUPFAM" id="SSF52058">
    <property type="entry name" value="L domain-like"/>
    <property type="match status" value="1"/>
</dbReference>
<keyword evidence="2" id="KW-0677">Repeat</keyword>
<dbReference type="Proteomes" id="UP000694861">
    <property type="component" value="Linkage group LG1"/>
</dbReference>
<feature type="non-terminal residue" evidence="4">
    <location>
        <position position="1"/>
    </location>
</feature>
<proteinExistence type="predicted"/>